<dbReference type="AlphaFoldDB" id="A0A2P8FPD6"/>
<evidence type="ECO:0000313" key="3">
    <source>
        <dbReference type="Proteomes" id="UP000241964"/>
    </source>
</evidence>
<dbReference type="Gene3D" id="3.40.50.720">
    <property type="entry name" value="NAD(P)-binding Rossmann-like Domain"/>
    <property type="match status" value="1"/>
</dbReference>
<dbReference type="Gene3D" id="3.90.25.10">
    <property type="entry name" value="UDP-galactose 4-epimerase, domain 1"/>
    <property type="match status" value="1"/>
</dbReference>
<dbReference type="Pfam" id="PF05368">
    <property type="entry name" value="NmrA"/>
    <property type="match status" value="1"/>
</dbReference>
<dbReference type="InterPro" id="IPR051604">
    <property type="entry name" value="Ergot_Alk_Oxidoreductase"/>
</dbReference>
<sequence>MAHIILGASGRVGSAVVDRLLELGAPVKGVVRNEEKAEALKSRGADTTIADAHNLPALKAALRDGETLFALTPETGREKNVLGDTNDILTNYRAALVADGIKKVVGLSSMGAQHREGTGNLVMSYMLEHAFDGIGVSRVFIRPAYYFSNWLNYLEPAEKNGVLPTFFPVDLKIPMICPSDVGHFAAEVLADGDSDMTIYELYGPAAYSSADVAKAFSEVLGKEVKAQQIPRKDWDKTLDSIGFSKDGVRNFVEMTEAVISGKSKPDGKGTVRAQGNTTLEAYLEEAVKKV</sequence>
<reference evidence="2 3" key="1">
    <citation type="submission" date="2018-03" db="EMBL/GenBank/DDBJ databases">
        <title>Genomic Encyclopedia of Archaeal and Bacterial Type Strains, Phase II (KMG-II): from individual species to whole genera.</title>
        <authorList>
            <person name="Goeker M."/>
        </authorList>
    </citation>
    <scope>NUCLEOTIDE SEQUENCE [LARGE SCALE GENOMIC DNA]</scope>
    <source>
        <strain evidence="2 3">DSM 29057</strain>
    </source>
</reference>
<gene>
    <name evidence="2" type="ORF">CLV60_116148</name>
</gene>
<name>A0A2P8FPD6_9BACT</name>
<keyword evidence="3" id="KW-1185">Reference proteome</keyword>
<accession>A0A2P8FPD6</accession>
<dbReference type="PANTHER" id="PTHR43162">
    <property type="match status" value="1"/>
</dbReference>
<feature type="domain" description="NmrA-like" evidence="1">
    <location>
        <begin position="5"/>
        <end position="248"/>
    </location>
</feature>
<evidence type="ECO:0000313" key="2">
    <source>
        <dbReference type="EMBL" id="PSL23592.1"/>
    </source>
</evidence>
<comment type="caution">
    <text evidence="2">The sequence shown here is derived from an EMBL/GenBank/DDBJ whole genome shotgun (WGS) entry which is preliminary data.</text>
</comment>
<dbReference type="SUPFAM" id="SSF51735">
    <property type="entry name" value="NAD(P)-binding Rossmann-fold domains"/>
    <property type="match status" value="1"/>
</dbReference>
<dbReference type="OrthoDB" id="112777at2"/>
<proteinExistence type="predicted"/>
<evidence type="ECO:0000259" key="1">
    <source>
        <dbReference type="Pfam" id="PF05368"/>
    </source>
</evidence>
<dbReference type="EMBL" id="PYAS01000016">
    <property type="protein sequence ID" value="PSL23592.1"/>
    <property type="molecule type" value="Genomic_DNA"/>
</dbReference>
<dbReference type="InterPro" id="IPR036291">
    <property type="entry name" value="NAD(P)-bd_dom_sf"/>
</dbReference>
<dbReference type="Proteomes" id="UP000241964">
    <property type="component" value="Unassembled WGS sequence"/>
</dbReference>
<protein>
    <submittedName>
        <fullName evidence="2">Uncharacterized protein YbjT (DUF2867 family)</fullName>
    </submittedName>
</protein>
<organism evidence="2 3">
    <name type="scientific">Dyadobacter jiangsuensis</name>
    <dbReference type="NCBI Taxonomy" id="1591085"/>
    <lineage>
        <taxon>Bacteria</taxon>
        <taxon>Pseudomonadati</taxon>
        <taxon>Bacteroidota</taxon>
        <taxon>Cytophagia</taxon>
        <taxon>Cytophagales</taxon>
        <taxon>Spirosomataceae</taxon>
        <taxon>Dyadobacter</taxon>
    </lineage>
</organism>
<dbReference type="PANTHER" id="PTHR43162:SF1">
    <property type="entry name" value="PRESTALK A DIFFERENTIATION PROTEIN A"/>
    <property type="match status" value="1"/>
</dbReference>
<dbReference type="InterPro" id="IPR008030">
    <property type="entry name" value="NmrA-like"/>
</dbReference>
<dbReference type="RefSeq" id="WP_106598761.1">
    <property type="nucleotide sequence ID" value="NZ_PYAS01000016.1"/>
</dbReference>